<dbReference type="EMBL" id="NGJY01000002">
    <property type="protein sequence ID" value="RSU03294.1"/>
    <property type="molecule type" value="Genomic_DNA"/>
</dbReference>
<feature type="transmembrane region" description="Helical" evidence="11">
    <location>
        <begin position="382"/>
        <end position="401"/>
    </location>
</feature>
<feature type="transmembrane region" description="Helical" evidence="11">
    <location>
        <begin position="432"/>
        <end position="453"/>
    </location>
</feature>
<evidence type="ECO:0000256" key="7">
    <source>
        <dbReference type="ARBA" id="ARBA00022958"/>
    </source>
</evidence>
<feature type="transmembrane region" description="Helical" evidence="11">
    <location>
        <begin position="408"/>
        <end position="426"/>
    </location>
</feature>
<reference evidence="14 15" key="1">
    <citation type="submission" date="2017-05" db="EMBL/GenBank/DDBJ databases">
        <title>Vagococcus spp. assemblies.</title>
        <authorList>
            <person name="Gulvik C.A."/>
        </authorList>
    </citation>
    <scope>NUCLEOTIDE SEQUENCE [LARGE SCALE GENOMIC DNA]</scope>
    <source>
        <strain evidence="14 15">CCUG 41755</strain>
    </source>
</reference>
<sequence>MKKEKQNHQLDKFKIGGALVAMGVVYGDIGTSPLYVMKAIIEGNGGLAKVSEDFIIGAVSLIVWTLTLLTTVKYVMIALKADNHGEGGIFSLYTLVRKCSRYLIIPAMIGGAALLADGVLTPAVTITTAIEGLRGIPSFYNVFGNNQNVIIVITIAIICVLFMIQRFGTEKVGKAFGPVMLGWFTFIGGVGVYNFLGNMSVLRALNPYYAIELLFSPENKAGLFILGSVFLATTGAEALYSDMGHVGRKNILGSWPYIKICLLCNYFGQAAWILSIKDSTYYQSVDMLNPFFRMMPASLSVFGVIFATLAAVIASQALISGSYTLVSEAVKLKLLPRFRIIYPSNHKGQLYIPVVNTILFVTCIMIVLLFKTSAKMEAAYGLAITVTMLMTTVLLLFYLLQRNKIPKIMSFAIFLFFGAIETIFFISSATKFFHGGFVAVFIALAILLVMVIWEKGSMIQERHNERVSLCDYTQQLSDLSHDESIQLYQTNVVFLTNNLKGHKIGREIIYSILDKKPKRAKVYWFVNVFVTDEPFTKEYHVDMMGTDHIVNIQLRLGFRVNQDVNLYLRRIVHDLMEQGKLPKQPQKYTIYPGREVGDFCFVLIKEELSRKSDLTNFERMIMQAKLGIKSITTSPARWFGLQFSDVINESVPLNIPSYNQHLQCDQLNQVQVDDFSSEDDEDDDELTEV</sequence>
<feature type="transmembrane region" description="Helical" evidence="11">
    <location>
        <begin position="55"/>
        <end position="81"/>
    </location>
</feature>
<dbReference type="OrthoDB" id="9805577at2"/>
<comment type="subcellular location">
    <subcellularLocation>
        <location evidence="11">Cell membrane</location>
        <topology evidence="11">Multi-pass membrane protein</topology>
    </subcellularLocation>
    <subcellularLocation>
        <location evidence="1">Membrane</location>
        <topology evidence="1">Multi-pass membrane protein</topology>
    </subcellularLocation>
</comment>
<dbReference type="GO" id="GO:0015079">
    <property type="term" value="F:potassium ion transmembrane transporter activity"/>
    <property type="evidence" value="ECO:0007669"/>
    <property type="project" value="UniProtKB-UniRule"/>
</dbReference>
<evidence type="ECO:0000256" key="1">
    <source>
        <dbReference type="ARBA" id="ARBA00004141"/>
    </source>
</evidence>
<dbReference type="InterPro" id="IPR023051">
    <property type="entry name" value="Kup"/>
</dbReference>
<keyword evidence="9 11" id="KW-0406">Ion transport</keyword>
<accession>A0A430A8A3</accession>
<comment type="caution">
    <text evidence="14">The sequence shown here is derived from an EMBL/GenBank/DDBJ whole genome shotgun (WGS) entry which is preliminary data.</text>
</comment>
<keyword evidence="8 11" id="KW-1133">Transmembrane helix</keyword>
<feature type="domain" description="K+ potassium transporter C-terminal" evidence="13">
    <location>
        <begin position="491"/>
        <end position="648"/>
    </location>
</feature>
<comment type="similarity">
    <text evidence="11">Belongs to the HAK/KUP transporter (TC 2.A.72) family.</text>
</comment>
<dbReference type="RefSeq" id="WP_126831504.1">
    <property type="nucleotide sequence ID" value="NZ_CBCRYB010000001.1"/>
</dbReference>
<evidence type="ECO:0000256" key="3">
    <source>
        <dbReference type="ARBA" id="ARBA00022475"/>
    </source>
</evidence>
<organism evidence="14 15">
    <name type="scientific">Vagococcus fessus</name>
    <dbReference type="NCBI Taxonomy" id="120370"/>
    <lineage>
        <taxon>Bacteria</taxon>
        <taxon>Bacillati</taxon>
        <taxon>Bacillota</taxon>
        <taxon>Bacilli</taxon>
        <taxon>Lactobacillales</taxon>
        <taxon>Enterococcaceae</taxon>
        <taxon>Vagococcus</taxon>
    </lineage>
</organism>
<dbReference type="Pfam" id="PF22776">
    <property type="entry name" value="K_trans_C"/>
    <property type="match status" value="1"/>
</dbReference>
<dbReference type="InterPro" id="IPR003855">
    <property type="entry name" value="K+_transporter"/>
</dbReference>
<evidence type="ECO:0000256" key="6">
    <source>
        <dbReference type="ARBA" id="ARBA00022847"/>
    </source>
</evidence>
<dbReference type="HAMAP" id="MF_01522">
    <property type="entry name" value="Kup"/>
    <property type="match status" value="1"/>
</dbReference>
<evidence type="ECO:0000259" key="13">
    <source>
        <dbReference type="Pfam" id="PF22776"/>
    </source>
</evidence>
<evidence type="ECO:0000256" key="4">
    <source>
        <dbReference type="ARBA" id="ARBA00022538"/>
    </source>
</evidence>
<dbReference type="InterPro" id="IPR053952">
    <property type="entry name" value="K_trans_C"/>
</dbReference>
<keyword evidence="10 11" id="KW-0472">Membrane</keyword>
<feature type="transmembrane region" description="Helical" evidence="11">
    <location>
        <begin position="146"/>
        <end position="164"/>
    </location>
</feature>
<feature type="transmembrane region" description="Helical" evidence="11">
    <location>
        <begin position="176"/>
        <end position="196"/>
    </location>
</feature>
<keyword evidence="5 11" id="KW-0812">Transmembrane</keyword>
<feature type="transmembrane region" description="Helical" evidence="11">
    <location>
        <begin position="221"/>
        <end position="240"/>
    </location>
</feature>
<dbReference type="Pfam" id="PF02705">
    <property type="entry name" value="K_trans"/>
    <property type="match status" value="1"/>
</dbReference>
<dbReference type="PANTHER" id="PTHR30540:SF83">
    <property type="entry name" value="K+ POTASSIUM TRANSPORTER"/>
    <property type="match status" value="1"/>
</dbReference>
<keyword evidence="3 11" id="KW-1003">Cell membrane</keyword>
<gene>
    <name evidence="11" type="primary">kup</name>
    <name evidence="14" type="ORF">CBF31_06155</name>
</gene>
<feature type="transmembrane region" description="Helical" evidence="11">
    <location>
        <begin position="12"/>
        <end position="35"/>
    </location>
</feature>
<comment type="function">
    <text evidence="11">Transport of potassium into the cell. Likely operates as a K(+):H(+) symporter.</text>
</comment>
<keyword evidence="15" id="KW-1185">Reference proteome</keyword>
<proteinExistence type="inferred from homology"/>
<feature type="transmembrane region" description="Helical" evidence="11">
    <location>
        <begin position="294"/>
        <end position="327"/>
    </location>
</feature>
<keyword evidence="6 11" id="KW-0769">Symport</keyword>
<dbReference type="GO" id="GO:0015293">
    <property type="term" value="F:symporter activity"/>
    <property type="evidence" value="ECO:0007669"/>
    <property type="project" value="UniProtKB-UniRule"/>
</dbReference>
<evidence type="ECO:0000256" key="11">
    <source>
        <dbReference type="HAMAP-Rule" id="MF_01522"/>
    </source>
</evidence>
<dbReference type="PANTHER" id="PTHR30540">
    <property type="entry name" value="OSMOTIC STRESS POTASSIUM TRANSPORTER"/>
    <property type="match status" value="1"/>
</dbReference>
<keyword evidence="4 11" id="KW-0633">Potassium transport</keyword>
<evidence type="ECO:0000256" key="5">
    <source>
        <dbReference type="ARBA" id="ARBA00022692"/>
    </source>
</evidence>
<feature type="domain" description="K+ potassium transporter integral membrane" evidence="12">
    <location>
        <begin position="18"/>
        <end position="469"/>
    </location>
</feature>
<evidence type="ECO:0000256" key="2">
    <source>
        <dbReference type="ARBA" id="ARBA00022448"/>
    </source>
</evidence>
<comment type="catalytic activity">
    <reaction evidence="11">
        <text>K(+)(in) + H(+)(in) = K(+)(out) + H(+)(out)</text>
        <dbReference type="Rhea" id="RHEA:28490"/>
        <dbReference type="ChEBI" id="CHEBI:15378"/>
        <dbReference type="ChEBI" id="CHEBI:29103"/>
    </reaction>
</comment>
<dbReference type="AlphaFoldDB" id="A0A430A8A3"/>
<evidence type="ECO:0000259" key="12">
    <source>
        <dbReference type="Pfam" id="PF02705"/>
    </source>
</evidence>
<keyword evidence="2 11" id="KW-0813">Transport</keyword>
<evidence type="ECO:0000256" key="10">
    <source>
        <dbReference type="ARBA" id="ARBA00023136"/>
    </source>
</evidence>
<evidence type="ECO:0000313" key="15">
    <source>
        <dbReference type="Proteomes" id="UP000287101"/>
    </source>
</evidence>
<evidence type="ECO:0000313" key="14">
    <source>
        <dbReference type="EMBL" id="RSU03294.1"/>
    </source>
</evidence>
<feature type="transmembrane region" description="Helical" evidence="11">
    <location>
        <begin position="252"/>
        <end position="274"/>
    </location>
</feature>
<protein>
    <recommendedName>
        <fullName evidence="11">Probable potassium transport system protein Kup</fullName>
    </recommendedName>
</protein>
<name>A0A430A8A3_9ENTE</name>
<feature type="transmembrane region" description="Helical" evidence="11">
    <location>
        <begin position="348"/>
        <end position="370"/>
    </location>
</feature>
<evidence type="ECO:0000256" key="9">
    <source>
        <dbReference type="ARBA" id="ARBA00023065"/>
    </source>
</evidence>
<dbReference type="GO" id="GO:0005886">
    <property type="term" value="C:plasma membrane"/>
    <property type="evidence" value="ECO:0007669"/>
    <property type="project" value="UniProtKB-SubCell"/>
</dbReference>
<evidence type="ECO:0000256" key="8">
    <source>
        <dbReference type="ARBA" id="ARBA00022989"/>
    </source>
</evidence>
<dbReference type="Proteomes" id="UP000287101">
    <property type="component" value="Unassembled WGS sequence"/>
</dbReference>
<keyword evidence="7 11" id="KW-0630">Potassium</keyword>
<dbReference type="InterPro" id="IPR053951">
    <property type="entry name" value="K_trans_N"/>
</dbReference>